<evidence type="ECO:0000256" key="1">
    <source>
        <dbReference type="SAM" id="MobiDB-lite"/>
    </source>
</evidence>
<evidence type="ECO:0000313" key="4">
    <source>
        <dbReference type="Proteomes" id="UP000008225"/>
    </source>
</evidence>
<feature type="compositionally biased region" description="Basic residues" evidence="1">
    <location>
        <begin position="35"/>
        <end position="44"/>
    </location>
</feature>
<dbReference type="Proteomes" id="UP000008225">
    <property type="component" value="Chromosome 18"/>
</dbReference>
<feature type="region of interest" description="Disordered" evidence="1">
    <location>
        <begin position="73"/>
        <end position="106"/>
    </location>
</feature>
<proteinExistence type="predicted"/>
<dbReference type="PANTHER" id="PTHR46254">
    <property type="entry name" value="PROTEIN GVQW1-RELATED"/>
    <property type="match status" value="1"/>
</dbReference>
<protein>
    <submittedName>
        <fullName evidence="3">Uncharacterized protein</fullName>
    </submittedName>
</protein>
<feature type="compositionally biased region" description="Basic and acidic residues" evidence="1">
    <location>
        <begin position="7"/>
        <end position="16"/>
    </location>
</feature>
<dbReference type="PANTHER" id="PTHR46254:SF3">
    <property type="entry name" value="SECRETED PROTEIN"/>
    <property type="match status" value="1"/>
</dbReference>
<name>A0A5F4W496_CALJA</name>
<reference evidence="3" key="1">
    <citation type="submission" date="2009-03" db="EMBL/GenBank/DDBJ databases">
        <authorList>
            <person name="Warren W."/>
            <person name="Ye L."/>
            <person name="Minx P."/>
            <person name="Worley K."/>
            <person name="Gibbs R."/>
            <person name="Wilson R.K."/>
        </authorList>
    </citation>
    <scope>NUCLEOTIDE SEQUENCE [LARGE SCALE GENOMIC DNA]</scope>
</reference>
<keyword evidence="4" id="KW-1185">Reference proteome</keyword>
<dbReference type="Ensembl" id="ENSCJAT00000092503.2">
    <property type="protein sequence ID" value="ENSCJAP00000072651.2"/>
    <property type="gene ID" value="ENSCJAG00000066070.2"/>
</dbReference>
<dbReference type="GeneTree" id="ENSGT00940000170471"/>
<evidence type="ECO:0000313" key="3">
    <source>
        <dbReference type="Ensembl" id="ENSCJAP00000072651.2"/>
    </source>
</evidence>
<reference evidence="3" key="3">
    <citation type="submission" date="2025-09" db="UniProtKB">
        <authorList>
            <consortium name="Ensembl"/>
        </authorList>
    </citation>
    <scope>IDENTIFICATION</scope>
</reference>
<dbReference type="AlphaFoldDB" id="A0A5F4W496"/>
<sequence length="388" mass="42352">MGRRKGRGAEGRDVGQKEGTWGRRKGRGAEGRGAGQKRTRRPKAHCSPGAPRVAVLEKRRRRGRAAIQKFLEVPAGFPGPGGERRAGARRERAEFPGSLTSDRPLRSSVSCPLSTFFSLSIAAQSPPAPAPPRPPVALAKLLALPGALQPPGCQPRRAPPRHLPTWGRPACLAPAFAGVFWSREAGQARGAGIEVHQALPNTNSASGTVFQTGTGRAPSPCCLLFRATNEPHLPRARLWSNKDSEGASCRREQRLWFIHVAIALTLEKFFVFCFLFLRRSFALVAQAGVRWCHLSSPQPLPPGFKQFSGLSLSSSWDYRHVPPRPANFVFLAETEFLHVGQAGLELVTSGDPLPKCWDSRHEPRRPAKSYCFLFQSLKALAWCGGACL</sequence>
<feature type="compositionally biased region" description="Basic and acidic residues" evidence="1">
    <location>
        <begin position="82"/>
        <end position="94"/>
    </location>
</feature>
<keyword evidence="2" id="KW-1133">Transmembrane helix</keyword>
<reference evidence="3" key="2">
    <citation type="submission" date="2025-08" db="UniProtKB">
        <authorList>
            <consortium name="Ensembl"/>
        </authorList>
    </citation>
    <scope>IDENTIFICATION</scope>
</reference>
<dbReference type="InParanoid" id="A0A5F4W496"/>
<keyword evidence="2" id="KW-0812">Transmembrane</keyword>
<feature type="transmembrane region" description="Helical" evidence="2">
    <location>
        <begin position="256"/>
        <end position="277"/>
    </location>
</feature>
<feature type="region of interest" description="Disordered" evidence="1">
    <location>
        <begin position="1"/>
        <end position="57"/>
    </location>
</feature>
<evidence type="ECO:0000256" key="2">
    <source>
        <dbReference type="SAM" id="Phobius"/>
    </source>
</evidence>
<organism evidence="3 4">
    <name type="scientific">Callithrix jacchus</name>
    <name type="common">White-tufted-ear marmoset</name>
    <name type="synonym">Simia Jacchus</name>
    <dbReference type="NCBI Taxonomy" id="9483"/>
    <lineage>
        <taxon>Eukaryota</taxon>
        <taxon>Metazoa</taxon>
        <taxon>Chordata</taxon>
        <taxon>Craniata</taxon>
        <taxon>Vertebrata</taxon>
        <taxon>Euteleostomi</taxon>
        <taxon>Mammalia</taxon>
        <taxon>Eutheria</taxon>
        <taxon>Euarchontoglires</taxon>
        <taxon>Primates</taxon>
        <taxon>Haplorrhini</taxon>
        <taxon>Platyrrhini</taxon>
        <taxon>Cebidae</taxon>
        <taxon>Callitrichinae</taxon>
        <taxon>Callithrix</taxon>
        <taxon>Callithrix</taxon>
    </lineage>
</organism>
<dbReference type="PRINTS" id="PR02045">
    <property type="entry name" value="F138DOMAIN"/>
</dbReference>
<keyword evidence="2" id="KW-0472">Membrane</keyword>
<accession>A0A5F4W496</accession>